<dbReference type="Proteomes" id="UP000064137">
    <property type="component" value="Chromosome"/>
</dbReference>
<gene>
    <name evidence="2" type="ORF">APT59_11890</name>
</gene>
<dbReference type="RefSeq" id="WP_059315031.1">
    <property type="nucleotide sequence ID" value="NZ_CP013987.1"/>
</dbReference>
<proteinExistence type="predicted"/>
<sequence>MQNYHIVPTDTGWEFKEEHGDRALLKASTKDAIVHQAAQYLDGKTGSVKIHTSDGRIEEERTYPRSADPAQSKG</sequence>
<dbReference type="InterPro" id="IPR018691">
    <property type="entry name" value="DUF2188"/>
</dbReference>
<evidence type="ECO:0000256" key="1">
    <source>
        <dbReference type="SAM" id="MobiDB-lite"/>
    </source>
</evidence>
<evidence type="ECO:0008006" key="4">
    <source>
        <dbReference type="Google" id="ProtNLM"/>
    </source>
</evidence>
<evidence type="ECO:0000313" key="3">
    <source>
        <dbReference type="Proteomes" id="UP000064137"/>
    </source>
</evidence>
<protein>
    <recommendedName>
        <fullName evidence="4">DUF2188 domain-containing protein</fullName>
    </recommendedName>
</protein>
<name>A0A0U4W0G0_9PSED</name>
<feature type="compositionally biased region" description="Basic and acidic residues" evidence="1">
    <location>
        <begin position="51"/>
        <end position="63"/>
    </location>
</feature>
<dbReference type="Pfam" id="PF09954">
    <property type="entry name" value="DUF2188"/>
    <property type="match status" value="1"/>
</dbReference>
<dbReference type="OrthoDB" id="7871279at2"/>
<dbReference type="AlphaFoldDB" id="A0A0U4W0G0"/>
<accession>A0A0U4W0G0</accession>
<reference evidence="2 3" key="1">
    <citation type="submission" date="2016-01" db="EMBL/GenBank/DDBJ databases">
        <title>Annotation of Pseudomonas oryzihabitans USDA-ARS-USMARC-56511.</title>
        <authorList>
            <person name="Harhay G.P."/>
            <person name="Harhay D.M."/>
            <person name="Smith T.P.L."/>
            <person name="Bono J.L."/>
            <person name="Heaton M.P."/>
            <person name="Clawson M.L."/>
            <person name="Chitko-Mckown C.G."/>
            <person name="Capik S.F."/>
            <person name="DeDonder K.D."/>
            <person name="Apley M.D."/>
            <person name="Lubbers B.V."/>
            <person name="White B.J."/>
            <person name="Larson R.L."/>
        </authorList>
    </citation>
    <scope>NUCLEOTIDE SEQUENCE [LARGE SCALE GENOMIC DNA]</scope>
    <source>
        <strain evidence="2 3">USDA-ARS-USMARC-56511</strain>
    </source>
</reference>
<evidence type="ECO:0000313" key="2">
    <source>
        <dbReference type="EMBL" id="ALZ84856.1"/>
    </source>
</evidence>
<feature type="region of interest" description="Disordered" evidence="1">
    <location>
        <begin position="45"/>
        <end position="74"/>
    </location>
</feature>
<dbReference type="EMBL" id="CP013987">
    <property type="protein sequence ID" value="ALZ84856.1"/>
    <property type="molecule type" value="Genomic_DNA"/>
</dbReference>
<dbReference type="KEGG" id="por:APT59_11890"/>
<organism evidence="2 3">
    <name type="scientific">Pseudomonas oryzihabitans</name>
    <dbReference type="NCBI Taxonomy" id="47885"/>
    <lineage>
        <taxon>Bacteria</taxon>
        <taxon>Pseudomonadati</taxon>
        <taxon>Pseudomonadota</taxon>
        <taxon>Gammaproteobacteria</taxon>
        <taxon>Pseudomonadales</taxon>
        <taxon>Pseudomonadaceae</taxon>
        <taxon>Pseudomonas</taxon>
    </lineage>
</organism>